<feature type="compositionally biased region" description="Pro residues" evidence="1">
    <location>
        <begin position="60"/>
        <end position="70"/>
    </location>
</feature>
<dbReference type="Proteomes" id="UP000039021">
    <property type="component" value="Unassembled WGS sequence"/>
</dbReference>
<gene>
    <name evidence="2" type="ORF">ERS007703_04316</name>
    <name evidence="3" type="ORF">ERS007739_05385</name>
</gene>
<evidence type="ECO:0000256" key="1">
    <source>
        <dbReference type="SAM" id="MobiDB-lite"/>
    </source>
</evidence>
<dbReference type="EMBL" id="CSAE01000733">
    <property type="protein sequence ID" value="COW84077.1"/>
    <property type="molecule type" value="Genomic_DNA"/>
</dbReference>
<reference evidence="4 5" key="1">
    <citation type="submission" date="2015-03" db="EMBL/GenBank/DDBJ databases">
        <authorList>
            <consortium name="Pathogen Informatics"/>
        </authorList>
    </citation>
    <scope>NUCLEOTIDE SEQUENCE [LARGE SCALE GENOMIC DNA]</scope>
    <source>
        <strain evidence="4">K00500041</strain>
        <strain evidence="5">N09902308</strain>
    </source>
</reference>
<evidence type="ECO:0000313" key="3">
    <source>
        <dbReference type="EMBL" id="CPB72082.1"/>
    </source>
</evidence>
<dbReference type="Proteomes" id="UP000038802">
    <property type="component" value="Unassembled WGS sequence"/>
</dbReference>
<reference evidence="2" key="3">
    <citation type="submission" date="2015-03" db="EMBL/GenBank/DDBJ databases">
        <authorList>
            <person name="Murphy D."/>
        </authorList>
    </citation>
    <scope>NUCLEOTIDE SEQUENCE [LARGE SCALE GENOMIC DNA]</scope>
    <source>
        <strain evidence="2">K00500041</strain>
    </source>
</reference>
<protein>
    <submittedName>
        <fullName evidence="2">Uncharacterized protein</fullName>
    </submittedName>
</protein>
<evidence type="ECO:0000313" key="4">
    <source>
        <dbReference type="Proteomes" id="UP000038802"/>
    </source>
</evidence>
<feature type="compositionally biased region" description="Polar residues" evidence="1">
    <location>
        <begin position="45"/>
        <end position="57"/>
    </location>
</feature>
<proteinExistence type="predicted"/>
<organism evidence="2 4">
    <name type="scientific">Mycobacterium tuberculosis</name>
    <dbReference type="NCBI Taxonomy" id="1773"/>
    <lineage>
        <taxon>Bacteria</taxon>
        <taxon>Bacillati</taxon>
        <taxon>Actinomycetota</taxon>
        <taxon>Actinomycetes</taxon>
        <taxon>Mycobacteriales</taxon>
        <taxon>Mycobacteriaceae</taxon>
        <taxon>Mycobacterium</taxon>
        <taxon>Mycobacterium tuberculosis complex</taxon>
    </lineage>
</organism>
<sequence length="70" mass="7533">MVNSMLTPVSESATGNTLSRLISSMWRIRSLTTACAQSRKAEASNGRSAVPTTTHLLRNTPPPRQPAPRA</sequence>
<name>A0A0U0UPB8_MYCTX</name>
<dbReference type="AlphaFoldDB" id="A0A0U0UPB8"/>
<dbReference type="EMBL" id="CSBK01004262">
    <property type="protein sequence ID" value="CPB72082.1"/>
    <property type="molecule type" value="Genomic_DNA"/>
</dbReference>
<evidence type="ECO:0000313" key="2">
    <source>
        <dbReference type="EMBL" id="COW84077.1"/>
    </source>
</evidence>
<feature type="region of interest" description="Disordered" evidence="1">
    <location>
        <begin position="37"/>
        <end position="70"/>
    </location>
</feature>
<evidence type="ECO:0000313" key="5">
    <source>
        <dbReference type="Proteomes" id="UP000039021"/>
    </source>
</evidence>
<accession>A0A0U0UPB8</accession>
<reference evidence="3" key="2">
    <citation type="submission" date="2015-03" db="EMBL/GenBank/DDBJ databases">
        <authorList>
            <consortium name="Pathogen Informatics"/>
            <person name="Murphy D."/>
        </authorList>
    </citation>
    <scope>NUCLEOTIDE SEQUENCE</scope>
    <source>
        <strain evidence="3">N09902308</strain>
    </source>
</reference>